<protein>
    <submittedName>
        <fullName evidence="1">Uncharacterized protein</fullName>
    </submittedName>
</protein>
<accession>A0A0F4YLV6</accession>
<dbReference type="OrthoDB" id="8062037at2759"/>
<comment type="caution">
    <text evidence="1">The sequence shown here is derived from an EMBL/GenBank/DDBJ whole genome shotgun (WGS) entry which is preliminary data.</text>
</comment>
<dbReference type="GeneID" id="25319061"/>
<gene>
    <name evidence="1" type="ORF">T310_6776</name>
</gene>
<keyword evidence="2" id="KW-1185">Reference proteome</keyword>
<evidence type="ECO:0000313" key="2">
    <source>
        <dbReference type="Proteomes" id="UP000053958"/>
    </source>
</evidence>
<organism evidence="1 2">
    <name type="scientific">Rasamsonia emersonii (strain ATCC 16479 / CBS 393.64 / IMI 116815)</name>
    <dbReference type="NCBI Taxonomy" id="1408163"/>
    <lineage>
        <taxon>Eukaryota</taxon>
        <taxon>Fungi</taxon>
        <taxon>Dikarya</taxon>
        <taxon>Ascomycota</taxon>
        <taxon>Pezizomycotina</taxon>
        <taxon>Eurotiomycetes</taxon>
        <taxon>Eurotiomycetidae</taxon>
        <taxon>Eurotiales</taxon>
        <taxon>Trichocomaceae</taxon>
        <taxon>Rasamsonia</taxon>
    </lineage>
</organism>
<evidence type="ECO:0000313" key="1">
    <source>
        <dbReference type="EMBL" id="KKA19262.1"/>
    </source>
</evidence>
<dbReference type="EMBL" id="LASV01000364">
    <property type="protein sequence ID" value="KKA19262.1"/>
    <property type="molecule type" value="Genomic_DNA"/>
</dbReference>
<dbReference type="RefSeq" id="XP_013325874.1">
    <property type="nucleotide sequence ID" value="XM_013470420.1"/>
</dbReference>
<proteinExistence type="predicted"/>
<name>A0A0F4YLV6_RASE3</name>
<dbReference type="STRING" id="1408163.A0A0F4YLV6"/>
<sequence length="402" mass="46097">MLLLRRPLCSPSPHFRHCRAFSHSIGLANVHHVKFKRPWVRRFATTCLLYGAAFYIWTSLLSLQFDGDIEIDSPEDTTANKNVSQRGVDGTVEEDFMFIPLGWPRMRPGELYAPSDIEWQEFVKTAGDKQRLKSLRDELSAIVWRKASESVQLRRLLGSPLTLTESWLVHRFPYRAPPHYEQSGLEISDTHVSWVSKPIAPDQGDRIRKVLLPLAVALATSDAFKVLWNKQLQRLKEFLHVEGPRYSDNSIMFMTKTAKQQNTENSTEKDMPSLSDHEVLTSNSLKEGLPHNESPSRPHPSLVISILQRLPFPSFAPGSDLHQASMAFKWRLRQSWSRYRPTPKRGVFYITGPVGLKGPRGYCRIEVSGEYDPATRSWTAVSMQLKDFNLYTQKPLGRRRDV</sequence>
<dbReference type="AlphaFoldDB" id="A0A0F4YLV6"/>
<dbReference type="Proteomes" id="UP000053958">
    <property type="component" value="Unassembled WGS sequence"/>
</dbReference>
<reference evidence="1 2" key="1">
    <citation type="submission" date="2015-04" db="EMBL/GenBank/DDBJ databases">
        <authorList>
            <person name="Heijne W.H."/>
            <person name="Fedorova N.D."/>
            <person name="Nierman W.C."/>
            <person name="Vollebregt A.W."/>
            <person name="Zhao Z."/>
            <person name="Wu L."/>
            <person name="Kumar M."/>
            <person name="Stam H."/>
            <person name="van den Berg M.A."/>
            <person name="Pel H.J."/>
        </authorList>
    </citation>
    <scope>NUCLEOTIDE SEQUENCE [LARGE SCALE GENOMIC DNA]</scope>
    <source>
        <strain evidence="1 2">CBS 393.64</strain>
    </source>
</reference>